<accession>A0A1J6IPR0</accession>
<name>A0A1J6IPR0_NICAT</name>
<dbReference type="EMBL" id="MJEQ01037193">
    <property type="protein sequence ID" value="OIS97136.1"/>
    <property type="molecule type" value="Genomic_DNA"/>
</dbReference>
<proteinExistence type="predicted"/>
<feature type="compositionally biased region" description="Polar residues" evidence="1">
    <location>
        <begin position="136"/>
        <end position="153"/>
    </location>
</feature>
<feature type="non-terminal residue" evidence="2">
    <location>
        <position position="1"/>
    </location>
</feature>
<keyword evidence="3" id="KW-1185">Reference proteome</keyword>
<gene>
    <name evidence="2" type="ORF">A4A49_04764</name>
</gene>
<evidence type="ECO:0000256" key="1">
    <source>
        <dbReference type="SAM" id="MobiDB-lite"/>
    </source>
</evidence>
<evidence type="ECO:0000313" key="3">
    <source>
        <dbReference type="Proteomes" id="UP000187609"/>
    </source>
</evidence>
<dbReference type="AlphaFoldDB" id="A0A1J6IPR0"/>
<comment type="caution">
    <text evidence="2">The sequence shown here is derived from an EMBL/GenBank/DDBJ whole genome shotgun (WGS) entry which is preliminary data.</text>
</comment>
<feature type="compositionally biased region" description="Polar residues" evidence="1">
    <location>
        <begin position="171"/>
        <end position="183"/>
    </location>
</feature>
<feature type="region of interest" description="Disordered" evidence="1">
    <location>
        <begin position="256"/>
        <end position="311"/>
    </location>
</feature>
<organism evidence="2 3">
    <name type="scientific">Nicotiana attenuata</name>
    <name type="common">Coyote tobacco</name>
    <dbReference type="NCBI Taxonomy" id="49451"/>
    <lineage>
        <taxon>Eukaryota</taxon>
        <taxon>Viridiplantae</taxon>
        <taxon>Streptophyta</taxon>
        <taxon>Embryophyta</taxon>
        <taxon>Tracheophyta</taxon>
        <taxon>Spermatophyta</taxon>
        <taxon>Magnoliopsida</taxon>
        <taxon>eudicotyledons</taxon>
        <taxon>Gunneridae</taxon>
        <taxon>Pentapetalae</taxon>
        <taxon>asterids</taxon>
        <taxon>lamiids</taxon>
        <taxon>Solanales</taxon>
        <taxon>Solanaceae</taxon>
        <taxon>Nicotianoideae</taxon>
        <taxon>Nicotianeae</taxon>
        <taxon>Nicotiana</taxon>
    </lineage>
</organism>
<feature type="compositionally biased region" description="Polar residues" evidence="1">
    <location>
        <begin position="287"/>
        <end position="297"/>
    </location>
</feature>
<dbReference type="Gramene" id="OIS97136">
    <property type="protein sequence ID" value="OIS97136"/>
    <property type="gene ID" value="A4A49_04764"/>
</dbReference>
<feature type="region of interest" description="Disordered" evidence="1">
    <location>
        <begin position="171"/>
        <end position="204"/>
    </location>
</feature>
<sequence>VQTAPAGVFGYATGLIRGSNGNQQQGITLVDEGAGQLTVDQQTNLDAGQARELWRKPVDIGASKRTADVPAATALARLHKDVNTAAGVLNALGKSVAAVHKGIIQNQIMQESDVQAVHNSKSEDWAVVNRAKQSPRKVNTPVNNNQSNASKNIRVSNSFDVLMNETILNKEGTTVQHGNQDAASKNKPPGSEKKQQLSKNTGGQVAVITDMVPVAMASISQASTNELSGSKDQQGATSAIVVKRKTWAERVQEEEEYYADSIHDDSDDEAAQISATPPSKDEAAKVQSEQVSNSTDSGQKRRGLSPNAPAFVPSKQQQIVAALEGVSSTIQAVKEVPKSGQQCTLSAAILSSMHNVDATGSSSAMAAKYNLTPTNILHALVSHDIDTLRAGQSEAWAGNFSSWIGCYRSFWY</sequence>
<reference evidence="2" key="1">
    <citation type="submission" date="2016-11" db="EMBL/GenBank/DDBJ databases">
        <title>The genome of Nicotiana attenuata.</title>
        <authorList>
            <person name="Xu S."/>
            <person name="Brockmoeller T."/>
            <person name="Gaquerel E."/>
            <person name="Navarro A."/>
            <person name="Kuhl H."/>
            <person name="Gase K."/>
            <person name="Ling Z."/>
            <person name="Zhou W."/>
            <person name="Kreitzer C."/>
            <person name="Stanke M."/>
            <person name="Tang H."/>
            <person name="Lyons E."/>
            <person name="Pandey P."/>
            <person name="Pandey S.P."/>
            <person name="Timmermann B."/>
            <person name="Baldwin I.T."/>
        </authorList>
    </citation>
    <scope>NUCLEOTIDE SEQUENCE [LARGE SCALE GENOMIC DNA]</scope>
    <source>
        <strain evidence="2">UT</strain>
    </source>
</reference>
<dbReference type="Proteomes" id="UP000187609">
    <property type="component" value="Unassembled WGS sequence"/>
</dbReference>
<protein>
    <submittedName>
        <fullName evidence="2">Uncharacterized protein</fullName>
    </submittedName>
</protein>
<evidence type="ECO:0000313" key="2">
    <source>
        <dbReference type="EMBL" id="OIS97136.1"/>
    </source>
</evidence>
<feature type="region of interest" description="Disordered" evidence="1">
    <location>
        <begin position="131"/>
        <end position="153"/>
    </location>
</feature>